<dbReference type="InterPro" id="IPR002797">
    <property type="entry name" value="Polysacc_synth"/>
</dbReference>
<feature type="transmembrane region" description="Helical" evidence="5">
    <location>
        <begin position="325"/>
        <end position="344"/>
    </location>
</feature>
<dbReference type="GO" id="GO:0016020">
    <property type="term" value="C:membrane"/>
    <property type="evidence" value="ECO:0007669"/>
    <property type="project" value="UniProtKB-SubCell"/>
</dbReference>
<dbReference type="PANTHER" id="PTHR43424">
    <property type="entry name" value="LOCUS PUTATIVE PROTEIN 1-RELATED"/>
    <property type="match status" value="1"/>
</dbReference>
<evidence type="ECO:0000256" key="2">
    <source>
        <dbReference type="ARBA" id="ARBA00022692"/>
    </source>
</evidence>
<evidence type="ECO:0000256" key="3">
    <source>
        <dbReference type="ARBA" id="ARBA00022989"/>
    </source>
</evidence>
<dbReference type="Pfam" id="PF01943">
    <property type="entry name" value="Polysacc_synt"/>
    <property type="match status" value="1"/>
</dbReference>
<keyword evidence="2 5" id="KW-0812">Transmembrane</keyword>
<feature type="transmembrane region" description="Helical" evidence="5">
    <location>
        <begin position="284"/>
        <end position="305"/>
    </location>
</feature>
<evidence type="ECO:0000256" key="5">
    <source>
        <dbReference type="SAM" id="Phobius"/>
    </source>
</evidence>
<proteinExistence type="predicted"/>
<dbReference type="InterPro" id="IPR052556">
    <property type="entry name" value="PolySynth_Transporter"/>
</dbReference>
<dbReference type="AlphaFoldDB" id="A0A385JN23"/>
<name>A0A385JN23_PROVU</name>
<feature type="transmembrane region" description="Helical" evidence="5">
    <location>
        <begin position="85"/>
        <end position="107"/>
    </location>
</feature>
<organism evidence="6">
    <name type="scientific">Proteus vulgaris</name>
    <dbReference type="NCBI Taxonomy" id="585"/>
    <lineage>
        <taxon>Bacteria</taxon>
        <taxon>Pseudomonadati</taxon>
        <taxon>Pseudomonadota</taxon>
        <taxon>Gammaproteobacteria</taxon>
        <taxon>Enterobacterales</taxon>
        <taxon>Morganellaceae</taxon>
        <taxon>Proteus</taxon>
    </lineage>
</organism>
<sequence length="416" mass="47798">MKNILRHSVIKNSISLFIIKFVEIGLPLILLPFLSRNLGVIEFGLYFVIVSILSIGYMITDFGFSISAVYKIVNNKNNKNYIAKYVSSIFVIKTILSIIFIAVIIIYLTNSNYNSINLLSYFLISLIIIFQAYQMPWFFQGIEKMKNITIAVVTTKLTNFLSILLLLHIWNDFNSILISFSINGLICSYIYSYLYKKNGFYFQFPTSSKMIINEAKESFSFFLSKIAITLSSSLNSIIISKFLGLNITALYGSAEKLYNGSINMMSPITNALYPYFARNKKVSLLVYLSIFFTSIAIILSFTVYLNSEKIIIIIFGYKYIEAATYLNLFLILIPINVLSSLWSYPAFSIIKKTSVANFTVLISSFIYLLILIYLYFMNSISVENIIRSIIISDLITLLTRLIYFRKLYKKNHDQNQ</sequence>
<evidence type="ECO:0000256" key="1">
    <source>
        <dbReference type="ARBA" id="ARBA00004141"/>
    </source>
</evidence>
<feature type="transmembrane region" description="Helical" evidence="5">
    <location>
        <begin position="176"/>
        <end position="194"/>
    </location>
</feature>
<evidence type="ECO:0000256" key="4">
    <source>
        <dbReference type="ARBA" id="ARBA00023136"/>
    </source>
</evidence>
<dbReference type="EMBL" id="KY710709">
    <property type="protein sequence ID" value="AXY99681.1"/>
    <property type="molecule type" value="Genomic_DNA"/>
</dbReference>
<feature type="transmembrane region" description="Helical" evidence="5">
    <location>
        <begin position="148"/>
        <end position="170"/>
    </location>
</feature>
<comment type="subcellular location">
    <subcellularLocation>
        <location evidence="1">Membrane</location>
        <topology evidence="1">Multi-pass membrane protein</topology>
    </subcellularLocation>
</comment>
<protein>
    <submittedName>
        <fullName evidence="6">Wzx</fullName>
    </submittedName>
</protein>
<feature type="transmembrane region" description="Helical" evidence="5">
    <location>
        <begin position="384"/>
        <end position="403"/>
    </location>
</feature>
<keyword evidence="3 5" id="KW-1133">Transmembrane helix</keyword>
<feature type="transmembrane region" description="Helical" evidence="5">
    <location>
        <begin position="119"/>
        <end position="139"/>
    </location>
</feature>
<feature type="transmembrane region" description="Helical" evidence="5">
    <location>
        <begin position="46"/>
        <end position="73"/>
    </location>
</feature>
<reference evidence="6" key="1">
    <citation type="journal article" date="2017" name="PLoS ONE">
        <title>Genetic diversity of the O antigens of Proteus species and the development of a suspension array for molecular serotyping.</title>
        <authorList>
            <person name="Yu X."/>
            <person name="Torzewska A."/>
            <person name="Zhang X."/>
            <person name="Yin Z."/>
            <person name="Drzewiecka D."/>
            <person name="Cao H."/>
            <person name="Liu B."/>
            <person name="Knirel Y.A."/>
            <person name="Rozalski A."/>
            <person name="Wang L."/>
        </authorList>
    </citation>
    <scope>NUCLEOTIDE SEQUENCE</scope>
    <source>
        <strain evidence="6">CCUG 4669</strain>
    </source>
</reference>
<evidence type="ECO:0000313" key="6">
    <source>
        <dbReference type="EMBL" id="AXY99681.1"/>
    </source>
</evidence>
<keyword evidence="4 5" id="KW-0472">Membrane</keyword>
<accession>A0A385JN23</accession>
<feature type="transmembrane region" description="Helical" evidence="5">
    <location>
        <begin position="12"/>
        <end position="34"/>
    </location>
</feature>
<dbReference type="PANTHER" id="PTHR43424:SF1">
    <property type="entry name" value="LOCUS PUTATIVE PROTEIN 1-RELATED"/>
    <property type="match status" value="1"/>
</dbReference>
<feature type="transmembrane region" description="Helical" evidence="5">
    <location>
        <begin position="356"/>
        <end position="378"/>
    </location>
</feature>